<evidence type="ECO:0000256" key="3">
    <source>
        <dbReference type="ARBA" id="ARBA00022679"/>
    </source>
</evidence>
<dbReference type="Proteomes" id="UP001595872">
    <property type="component" value="Unassembled WGS sequence"/>
</dbReference>
<protein>
    <submittedName>
        <fullName evidence="6">Nucleotide disphospho-sugar-binding domain-containing protein</fullName>
    </submittedName>
</protein>
<name>A0ABV9U150_9ACTN</name>
<comment type="similarity">
    <text evidence="1">Belongs to the glycosyltransferase 28 family.</text>
</comment>
<dbReference type="InterPro" id="IPR050426">
    <property type="entry name" value="Glycosyltransferase_28"/>
</dbReference>
<dbReference type="PANTHER" id="PTHR48050:SF13">
    <property type="entry name" value="STEROL 3-BETA-GLUCOSYLTRANSFERASE UGT80A2"/>
    <property type="match status" value="1"/>
</dbReference>
<evidence type="ECO:0000313" key="7">
    <source>
        <dbReference type="Proteomes" id="UP001595872"/>
    </source>
</evidence>
<evidence type="ECO:0000256" key="1">
    <source>
        <dbReference type="ARBA" id="ARBA00006962"/>
    </source>
</evidence>
<dbReference type="CDD" id="cd03784">
    <property type="entry name" value="GT1_Gtf-like"/>
    <property type="match status" value="1"/>
</dbReference>
<evidence type="ECO:0000256" key="2">
    <source>
        <dbReference type="ARBA" id="ARBA00022676"/>
    </source>
</evidence>
<comment type="caution">
    <text evidence="6">The sequence shown here is derived from an EMBL/GenBank/DDBJ whole genome shotgun (WGS) entry which is preliminary data.</text>
</comment>
<organism evidence="6 7">
    <name type="scientific">Actinomadura gamaensis</name>
    <dbReference type="NCBI Taxonomy" id="1763541"/>
    <lineage>
        <taxon>Bacteria</taxon>
        <taxon>Bacillati</taxon>
        <taxon>Actinomycetota</taxon>
        <taxon>Actinomycetes</taxon>
        <taxon>Streptosporangiales</taxon>
        <taxon>Thermomonosporaceae</taxon>
        <taxon>Actinomadura</taxon>
    </lineage>
</organism>
<dbReference type="RefSeq" id="WP_378258261.1">
    <property type="nucleotide sequence ID" value="NZ_JBHSIT010000006.1"/>
</dbReference>
<dbReference type="PANTHER" id="PTHR48050">
    <property type="entry name" value="STEROL 3-BETA-GLUCOSYLTRANSFERASE"/>
    <property type="match status" value="1"/>
</dbReference>
<dbReference type="InterPro" id="IPR048284">
    <property type="entry name" value="EryCIII-like_N"/>
</dbReference>
<proteinExistence type="inferred from homology"/>
<dbReference type="InterPro" id="IPR010610">
    <property type="entry name" value="EryCIII-like_C"/>
</dbReference>
<dbReference type="Gene3D" id="3.40.50.2000">
    <property type="entry name" value="Glycogen Phosphorylase B"/>
    <property type="match status" value="2"/>
</dbReference>
<feature type="domain" description="Erythromycin biosynthesis protein CIII-like N-terminal" evidence="5">
    <location>
        <begin position="123"/>
        <end position="230"/>
    </location>
</feature>
<evidence type="ECO:0000259" key="5">
    <source>
        <dbReference type="Pfam" id="PF21036"/>
    </source>
</evidence>
<dbReference type="Pfam" id="PF06722">
    <property type="entry name" value="EryCIII-like_C"/>
    <property type="match status" value="1"/>
</dbReference>
<reference evidence="7" key="1">
    <citation type="journal article" date="2019" name="Int. J. Syst. Evol. Microbiol.">
        <title>The Global Catalogue of Microorganisms (GCM) 10K type strain sequencing project: providing services to taxonomists for standard genome sequencing and annotation.</title>
        <authorList>
            <consortium name="The Broad Institute Genomics Platform"/>
            <consortium name="The Broad Institute Genome Sequencing Center for Infectious Disease"/>
            <person name="Wu L."/>
            <person name="Ma J."/>
        </authorList>
    </citation>
    <scope>NUCLEOTIDE SEQUENCE [LARGE SCALE GENOMIC DNA]</scope>
    <source>
        <strain evidence="7">KLKA75</strain>
    </source>
</reference>
<accession>A0ABV9U150</accession>
<gene>
    <name evidence="6" type="ORF">ACFPCY_22855</name>
</gene>
<dbReference type="InterPro" id="IPR002213">
    <property type="entry name" value="UDP_glucos_trans"/>
</dbReference>
<feature type="domain" description="Erythromycin biosynthesis protein CIII-like C-terminal" evidence="4">
    <location>
        <begin position="269"/>
        <end position="412"/>
    </location>
</feature>
<evidence type="ECO:0000313" key="6">
    <source>
        <dbReference type="EMBL" id="MFC4910173.1"/>
    </source>
</evidence>
<keyword evidence="7" id="KW-1185">Reference proteome</keyword>
<keyword evidence="2" id="KW-0328">Glycosyltransferase</keyword>
<dbReference type="SUPFAM" id="SSF53756">
    <property type="entry name" value="UDP-Glycosyltransferase/glycogen phosphorylase"/>
    <property type="match status" value="1"/>
</dbReference>
<dbReference type="Pfam" id="PF21036">
    <property type="entry name" value="EryCIII-like_N"/>
    <property type="match status" value="1"/>
</dbReference>
<keyword evidence="3" id="KW-0808">Transferase</keyword>
<dbReference type="EMBL" id="JBHSIT010000006">
    <property type="protein sequence ID" value="MFC4910173.1"/>
    <property type="molecule type" value="Genomic_DNA"/>
</dbReference>
<sequence length="419" mass="44912">MRVQFNIANWTGDYLCMIPLGWALQAAGHEVRVLCPARQSDTVRVAGLTPVPILKGADTTFMLRFGLLMRSLEGRRTLPDLPLPLNPLDGEPLASLADFDVPAAVRRLRTEAGAAMLHDNDVTVEFAEAWRPSLVVHDMMASEGALAARLLGVPAVYCSPGLFGTVDDEIDLGPADPSRAFPRHGLPEWGRDQIEYVIDPSPDAVAARCGKAERIPVRHVPYNGSGALPSDAARVLAELRPDSGRPRVCLLWGRSAPSAFGVRLPVLRWAVDAVLDEGADLTLTAGADQVAALGELPDRVRVYRDFPLDPLLASADALIHHGSANPFMAAALRGVPQLSLSLTDDQIVMGDRFAATGAAESLPALVASRERIRAAVHELVRDAARREAAERLRAEQLARRPPTALVTDLERLAAAGGPG</sequence>
<evidence type="ECO:0000259" key="4">
    <source>
        <dbReference type="Pfam" id="PF06722"/>
    </source>
</evidence>